<keyword evidence="2" id="KW-1185">Reference proteome</keyword>
<sequence>MKTDDYQTVRIKKIGSSVEEEFVIEVEGNALVCFASNPPANLREGSDCLAAFTFLILDDYKISVSECDRPSSLQRRGEGFAYRIVGQLLDGQLCACGFNFRDEALETEFAYLNGKTISIDVDRIDVDFLK</sequence>
<dbReference type="EMBL" id="SWJE01000012">
    <property type="protein sequence ID" value="TKC85969.1"/>
    <property type="molecule type" value="Genomic_DNA"/>
</dbReference>
<gene>
    <name evidence="1" type="ORF">FAZ69_21890</name>
</gene>
<accession>A0A4U1HW97</accession>
<dbReference type="RefSeq" id="WP_136897186.1">
    <property type="nucleotide sequence ID" value="NZ_SWJE01000012.1"/>
</dbReference>
<dbReference type="OrthoDB" id="5879783at2"/>
<name>A0A4U1HW97_9BURK</name>
<reference evidence="1 2" key="1">
    <citation type="submission" date="2019-04" db="EMBL/GenBank/DDBJ databases">
        <title>Trinickia sp. 7GSK02, isolated from subtropical forest soil.</title>
        <authorList>
            <person name="Gao Z.-H."/>
            <person name="Qiu L.-H."/>
        </authorList>
    </citation>
    <scope>NUCLEOTIDE SEQUENCE [LARGE SCALE GENOMIC DNA]</scope>
    <source>
        <strain evidence="1 2">7GSK02</strain>
    </source>
</reference>
<dbReference type="Proteomes" id="UP000305539">
    <property type="component" value="Unassembled WGS sequence"/>
</dbReference>
<organism evidence="1 2">
    <name type="scientific">Trinickia terrae</name>
    <dbReference type="NCBI Taxonomy" id="2571161"/>
    <lineage>
        <taxon>Bacteria</taxon>
        <taxon>Pseudomonadati</taxon>
        <taxon>Pseudomonadota</taxon>
        <taxon>Betaproteobacteria</taxon>
        <taxon>Burkholderiales</taxon>
        <taxon>Burkholderiaceae</taxon>
        <taxon>Trinickia</taxon>
    </lineage>
</organism>
<proteinExistence type="predicted"/>
<protein>
    <submittedName>
        <fullName evidence="1">Uncharacterized protein</fullName>
    </submittedName>
</protein>
<evidence type="ECO:0000313" key="2">
    <source>
        <dbReference type="Proteomes" id="UP000305539"/>
    </source>
</evidence>
<evidence type="ECO:0000313" key="1">
    <source>
        <dbReference type="EMBL" id="TKC85969.1"/>
    </source>
</evidence>
<dbReference type="AlphaFoldDB" id="A0A4U1HW97"/>
<comment type="caution">
    <text evidence="1">The sequence shown here is derived from an EMBL/GenBank/DDBJ whole genome shotgun (WGS) entry which is preliminary data.</text>
</comment>